<keyword evidence="1" id="KW-0813">Transport</keyword>
<dbReference type="NCBIfam" id="TIGR00829">
    <property type="entry name" value="FRU"/>
    <property type="match status" value="1"/>
</dbReference>
<dbReference type="Proteomes" id="UP000032552">
    <property type="component" value="Unassembled WGS sequence"/>
</dbReference>
<dbReference type="AlphaFoldDB" id="A0A0C9Q8P1"/>
<dbReference type="InterPro" id="IPR050864">
    <property type="entry name" value="Bacterial_PTS_Sugar_Transport"/>
</dbReference>
<dbReference type="InterPro" id="IPR003501">
    <property type="entry name" value="PTS_EIIB_2/3"/>
</dbReference>
<evidence type="ECO:0000256" key="2">
    <source>
        <dbReference type="ARBA" id="ARBA00022553"/>
    </source>
</evidence>
<dbReference type="GO" id="GO:0090563">
    <property type="term" value="F:protein-phosphocysteine-sugar phosphotransferase activity"/>
    <property type="evidence" value="ECO:0007669"/>
    <property type="project" value="TreeGrafter"/>
</dbReference>
<dbReference type="Pfam" id="PF02302">
    <property type="entry name" value="PTS_IIB"/>
    <property type="match status" value="1"/>
</dbReference>
<gene>
    <name evidence="8" type="ORF">LC0644_0806</name>
</gene>
<evidence type="ECO:0000259" key="7">
    <source>
        <dbReference type="PROSITE" id="PS51099"/>
    </source>
</evidence>
<proteinExistence type="predicted"/>
<dbReference type="GO" id="GO:0022877">
    <property type="term" value="F:protein-N(PI)-phosphohistidine-fructose phosphotransferase system transporter activity"/>
    <property type="evidence" value="ECO:0007669"/>
    <property type="project" value="InterPro"/>
</dbReference>
<dbReference type="PANTHER" id="PTHR30505">
    <property type="entry name" value="FRUCTOSE-LIKE PERMEASE"/>
    <property type="match status" value="1"/>
</dbReference>
<dbReference type="InterPro" id="IPR036095">
    <property type="entry name" value="PTS_EIIB-like_sf"/>
</dbReference>
<accession>A0A0C9Q8P1</accession>
<name>A0A0C9Q8P1_LACPA</name>
<dbReference type="InterPro" id="IPR003353">
    <property type="entry name" value="PTS_IIB_fruc"/>
</dbReference>
<organism evidence="8 9">
    <name type="scientific">Lacticaseibacillus paracasei NRIC 0644</name>
    <dbReference type="NCBI Taxonomy" id="1435038"/>
    <lineage>
        <taxon>Bacteria</taxon>
        <taxon>Bacillati</taxon>
        <taxon>Bacillota</taxon>
        <taxon>Bacilli</taxon>
        <taxon>Lactobacillales</taxon>
        <taxon>Lactobacillaceae</taxon>
        <taxon>Lacticaseibacillus</taxon>
    </lineage>
</organism>
<dbReference type="EMBL" id="BAYM01000060">
    <property type="protein sequence ID" value="GAN36217.1"/>
    <property type="molecule type" value="Genomic_DNA"/>
</dbReference>
<evidence type="ECO:0000256" key="3">
    <source>
        <dbReference type="ARBA" id="ARBA00022597"/>
    </source>
</evidence>
<keyword evidence="4" id="KW-0808">Transferase</keyword>
<evidence type="ECO:0000313" key="8">
    <source>
        <dbReference type="EMBL" id="GAN36217.1"/>
    </source>
</evidence>
<dbReference type="GO" id="GO:0016301">
    <property type="term" value="F:kinase activity"/>
    <property type="evidence" value="ECO:0007669"/>
    <property type="project" value="UniProtKB-KW"/>
</dbReference>
<sequence length="106" mass="11071">MKFVGITACTVGIAHTYMAREKLISAAKKLGMEGHVETQGSAGVENGLTDADIQDADVAIIAADVAVTGKERFKGMPTVTIPTNMAIQTPESLLQTIQKKLAAAAK</sequence>
<evidence type="ECO:0000256" key="5">
    <source>
        <dbReference type="ARBA" id="ARBA00022683"/>
    </source>
</evidence>
<dbReference type="CDD" id="cd05569">
    <property type="entry name" value="PTS_IIB_fructose"/>
    <property type="match status" value="1"/>
</dbReference>
<dbReference type="PROSITE" id="PS51099">
    <property type="entry name" value="PTS_EIIB_TYPE_2"/>
    <property type="match status" value="1"/>
</dbReference>
<dbReference type="Gene3D" id="3.40.50.2300">
    <property type="match status" value="1"/>
</dbReference>
<reference evidence="9" key="1">
    <citation type="submission" date="2014-05" db="EMBL/GenBank/DDBJ databases">
        <title>Whole genome sequencing of Lactobacillus casei NRIC0644.</title>
        <authorList>
            <person name="Atarashi H."/>
            <person name="Yoshida Y."/>
            <person name="Fujimura S."/>
            <person name="Tanaka N."/>
            <person name="Shiwa Y."/>
            <person name="Yoshikawa H."/>
            <person name="Okada S."/>
            <person name="Nakagawa J."/>
        </authorList>
    </citation>
    <scope>NUCLEOTIDE SEQUENCE [LARGE SCALE GENOMIC DNA]</scope>
    <source>
        <strain evidence="9">NRIC0644</strain>
    </source>
</reference>
<comment type="caution">
    <text evidence="8">The sequence shown here is derived from an EMBL/GenBank/DDBJ whole genome shotgun (WGS) entry which is preliminary data.</text>
</comment>
<feature type="domain" description="PTS EIIB type-2" evidence="7">
    <location>
        <begin position="1"/>
        <end position="99"/>
    </location>
</feature>
<dbReference type="InterPro" id="IPR013011">
    <property type="entry name" value="PTS_EIIB_2"/>
</dbReference>
<keyword evidence="3" id="KW-0762">Sugar transport</keyword>
<evidence type="ECO:0000256" key="4">
    <source>
        <dbReference type="ARBA" id="ARBA00022679"/>
    </source>
</evidence>
<dbReference type="PANTHER" id="PTHR30505:SF0">
    <property type="entry name" value="FRUCTOSE-LIKE PTS SYSTEM EIIBC COMPONENT-RELATED"/>
    <property type="match status" value="1"/>
</dbReference>
<keyword evidence="2" id="KW-0597">Phosphoprotein</keyword>
<protein>
    <submittedName>
        <fullName evidence="8">PTS system, Fru family, IIB component</fullName>
    </submittedName>
</protein>
<dbReference type="GO" id="GO:0005886">
    <property type="term" value="C:plasma membrane"/>
    <property type="evidence" value="ECO:0007669"/>
    <property type="project" value="TreeGrafter"/>
</dbReference>
<dbReference type="SUPFAM" id="SSF52794">
    <property type="entry name" value="PTS system IIB component-like"/>
    <property type="match status" value="1"/>
</dbReference>
<evidence type="ECO:0000256" key="1">
    <source>
        <dbReference type="ARBA" id="ARBA00022448"/>
    </source>
</evidence>
<evidence type="ECO:0000256" key="6">
    <source>
        <dbReference type="ARBA" id="ARBA00022777"/>
    </source>
</evidence>
<evidence type="ECO:0000313" key="9">
    <source>
        <dbReference type="Proteomes" id="UP000032552"/>
    </source>
</evidence>
<keyword evidence="5" id="KW-0598">Phosphotransferase system</keyword>
<keyword evidence="6" id="KW-0418">Kinase</keyword>
<dbReference type="GeneID" id="57091331"/>
<dbReference type="RefSeq" id="WP_003568042.1">
    <property type="nucleotide sequence ID" value="NZ_BAYM01000060.1"/>
</dbReference>
<dbReference type="GO" id="GO:0009401">
    <property type="term" value="P:phosphoenolpyruvate-dependent sugar phosphotransferase system"/>
    <property type="evidence" value="ECO:0007669"/>
    <property type="project" value="UniProtKB-KW"/>
</dbReference>